<evidence type="ECO:0000256" key="1">
    <source>
        <dbReference type="ARBA" id="ARBA00023002"/>
    </source>
</evidence>
<name>A0ABU7G6E3_9ALTE</name>
<dbReference type="InterPro" id="IPR016161">
    <property type="entry name" value="Ald_DH/histidinol_DH"/>
</dbReference>
<keyword evidence="3" id="KW-1185">Reference proteome</keyword>
<comment type="caution">
    <text evidence="2">The sequence shown here is derived from an EMBL/GenBank/DDBJ whole genome shotgun (WGS) entry which is preliminary data.</text>
</comment>
<dbReference type="InterPro" id="IPR016162">
    <property type="entry name" value="Ald_DH_N"/>
</dbReference>
<organism evidence="2 3">
    <name type="scientific">Agarivorans aestuarii</name>
    <dbReference type="NCBI Taxonomy" id="1563703"/>
    <lineage>
        <taxon>Bacteria</taxon>
        <taxon>Pseudomonadati</taxon>
        <taxon>Pseudomonadota</taxon>
        <taxon>Gammaproteobacteria</taxon>
        <taxon>Alteromonadales</taxon>
        <taxon>Alteromonadaceae</taxon>
        <taxon>Agarivorans</taxon>
    </lineage>
</organism>
<dbReference type="EMBL" id="JAYDYW010000010">
    <property type="protein sequence ID" value="MEE1674792.1"/>
    <property type="molecule type" value="Genomic_DNA"/>
</dbReference>
<dbReference type="RefSeq" id="WP_329775840.1">
    <property type="nucleotide sequence ID" value="NZ_JAYDYW010000010.1"/>
</dbReference>
<gene>
    <name evidence="2" type="ORF">SNR37_000111</name>
</gene>
<evidence type="ECO:0000313" key="2">
    <source>
        <dbReference type="EMBL" id="MEE1674792.1"/>
    </source>
</evidence>
<sequence length="232" mass="24868">MTTTNKVLQQSLAVQEAWQQQSAAARSEILMAWAQLLGQRDQSYAECAAMIRFQCKQALAVIGKEHQLQGPTGESNELYTAGRGCFLVLADDSASKEALVGLMTAALITGNSVICSAADCPLDELLGELLRAGCPNRVALPLAYSLSPELAQHRAVAGIALAGSQQSAVHYNQLIAERDGQLAQLVCESDMRNFSHMSEPKFCLRFITERTRTINITAVGGNASLLELGSGE</sequence>
<dbReference type="SUPFAM" id="SSF53720">
    <property type="entry name" value="ALDH-like"/>
    <property type="match status" value="1"/>
</dbReference>
<proteinExistence type="predicted"/>
<keyword evidence="1" id="KW-0560">Oxidoreductase</keyword>
<dbReference type="Proteomes" id="UP001310248">
    <property type="component" value="Unassembled WGS sequence"/>
</dbReference>
<evidence type="ECO:0008006" key="4">
    <source>
        <dbReference type="Google" id="ProtNLM"/>
    </source>
</evidence>
<dbReference type="Gene3D" id="3.40.605.10">
    <property type="entry name" value="Aldehyde Dehydrogenase, Chain A, domain 1"/>
    <property type="match status" value="1"/>
</dbReference>
<accession>A0ABU7G6E3</accession>
<reference evidence="3" key="1">
    <citation type="submission" date="2023-07" db="EMBL/GenBank/DDBJ databases">
        <title>Draft genome sequence of Agarivorans aestuarii strain ZMCS4, a CAZymes producing bacteria isolated from the marine brown algae Clodostephus spongiosus.</title>
        <authorList>
            <person name="Lorente B."/>
            <person name="Cabral C."/>
            <person name="Frias J."/>
            <person name="Faria J."/>
            <person name="Toubarro D."/>
        </authorList>
    </citation>
    <scope>NUCLEOTIDE SEQUENCE [LARGE SCALE GENOMIC DNA]</scope>
    <source>
        <strain evidence="3">ZMCS4</strain>
    </source>
</reference>
<protein>
    <recommendedName>
        <fullName evidence="4">Proline dehydrogenase</fullName>
    </recommendedName>
</protein>
<evidence type="ECO:0000313" key="3">
    <source>
        <dbReference type="Proteomes" id="UP001310248"/>
    </source>
</evidence>